<feature type="non-terminal residue" evidence="6">
    <location>
        <position position="1"/>
    </location>
</feature>
<dbReference type="AlphaFoldDB" id="A0A6A4M218"/>
<proteinExistence type="inferred from homology"/>
<comment type="catalytic activity">
    <reaction evidence="4">
        <text>(E)-4-coumarate + ATP + CoA = (E)-4-coumaroyl-CoA + AMP + diphosphate</text>
        <dbReference type="Rhea" id="RHEA:19641"/>
        <dbReference type="ChEBI" id="CHEBI:12876"/>
        <dbReference type="ChEBI" id="CHEBI:30616"/>
        <dbReference type="ChEBI" id="CHEBI:33019"/>
        <dbReference type="ChEBI" id="CHEBI:57287"/>
        <dbReference type="ChEBI" id="CHEBI:85008"/>
        <dbReference type="ChEBI" id="CHEBI:456215"/>
        <dbReference type="EC" id="6.2.1.12"/>
    </reaction>
    <physiologicalReaction direction="left-to-right" evidence="4">
        <dbReference type="Rhea" id="RHEA:19642"/>
    </physiologicalReaction>
</comment>
<dbReference type="EC" id="6.2.1.12" evidence="2"/>
<evidence type="ECO:0000256" key="1">
    <source>
        <dbReference type="ARBA" id="ARBA00006432"/>
    </source>
</evidence>
<dbReference type="InterPro" id="IPR025110">
    <property type="entry name" value="AMP-bd_C"/>
</dbReference>
<organism evidence="6 7">
    <name type="scientific">Rhododendron williamsianum</name>
    <dbReference type="NCBI Taxonomy" id="262921"/>
    <lineage>
        <taxon>Eukaryota</taxon>
        <taxon>Viridiplantae</taxon>
        <taxon>Streptophyta</taxon>
        <taxon>Embryophyta</taxon>
        <taxon>Tracheophyta</taxon>
        <taxon>Spermatophyta</taxon>
        <taxon>Magnoliopsida</taxon>
        <taxon>eudicotyledons</taxon>
        <taxon>Gunneridae</taxon>
        <taxon>Pentapetalae</taxon>
        <taxon>asterids</taxon>
        <taxon>Ericales</taxon>
        <taxon>Ericaceae</taxon>
        <taxon>Ericoideae</taxon>
        <taxon>Rhodoreae</taxon>
        <taxon>Rhododendron</taxon>
    </lineage>
</organism>
<comment type="caution">
    <text evidence="6">The sequence shown here is derived from an EMBL/GenBank/DDBJ whole genome shotgun (WGS) entry which is preliminary data.</text>
</comment>
<dbReference type="PANTHER" id="PTHR24096:SF149">
    <property type="entry name" value="AMP-BINDING DOMAIN-CONTAINING PROTEIN-RELATED"/>
    <property type="match status" value="1"/>
</dbReference>
<evidence type="ECO:0000256" key="2">
    <source>
        <dbReference type="ARBA" id="ARBA00012959"/>
    </source>
</evidence>
<evidence type="ECO:0000259" key="5">
    <source>
        <dbReference type="Pfam" id="PF13193"/>
    </source>
</evidence>
<dbReference type="Proteomes" id="UP000428333">
    <property type="component" value="Linkage Group LG03"/>
</dbReference>
<feature type="non-terminal residue" evidence="6">
    <location>
        <position position="96"/>
    </location>
</feature>
<dbReference type="Pfam" id="PF13193">
    <property type="entry name" value="AMP-binding_C"/>
    <property type="match status" value="1"/>
</dbReference>
<comment type="similarity">
    <text evidence="1">Belongs to the ATP-dependent AMP-binding enzyme family.</text>
</comment>
<dbReference type="SUPFAM" id="SSF56801">
    <property type="entry name" value="Acetyl-CoA synthetase-like"/>
    <property type="match status" value="1"/>
</dbReference>
<evidence type="ECO:0000256" key="4">
    <source>
        <dbReference type="ARBA" id="ARBA00034252"/>
    </source>
</evidence>
<dbReference type="Gene3D" id="3.30.300.30">
    <property type="match status" value="1"/>
</dbReference>
<keyword evidence="7" id="KW-1185">Reference proteome</keyword>
<dbReference type="PANTHER" id="PTHR24096">
    <property type="entry name" value="LONG-CHAIN-FATTY-ACID--COA LIGASE"/>
    <property type="match status" value="1"/>
</dbReference>
<reference evidence="6 7" key="1">
    <citation type="journal article" date="2019" name="Genome Biol. Evol.">
        <title>The Rhododendron genome and chromosomal organization provide insight into shared whole-genome duplications across the heath family (Ericaceae).</title>
        <authorList>
            <person name="Soza V.L."/>
            <person name="Lindsley D."/>
            <person name="Waalkes A."/>
            <person name="Ramage E."/>
            <person name="Patwardhan R.P."/>
            <person name="Burton J.N."/>
            <person name="Adey A."/>
            <person name="Kumar A."/>
            <person name="Qiu R."/>
            <person name="Shendure J."/>
            <person name="Hall B."/>
        </authorList>
    </citation>
    <scope>NUCLEOTIDE SEQUENCE [LARGE SCALE GENOMIC DNA]</scope>
    <source>
        <strain evidence="6">RSF 1966-606</strain>
    </source>
</reference>
<feature type="domain" description="AMP-binding enzyme C-terminal" evidence="5">
    <location>
        <begin position="2"/>
        <end position="70"/>
    </location>
</feature>
<dbReference type="EMBL" id="QEFC01000699">
    <property type="protein sequence ID" value="KAE9462434.1"/>
    <property type="molecule type" value="Genomic_DNA"/>
</dbReference>
<name>A0A6A4M218_9ERIC</name>
<keyword evidence="3" id="KW-0436">Ligase</keyword>
<dbReference type="InterPro" id="IPR045851">
    <property type="entry name" value="AMP-bd_C_sf"/>
</dbReference>
<protein>
    <recommendedName>
        <fullName evidence="2">4-coumarate--CoA ligase</fullName>
        <ecNumber evidence="2">6.2.1.12</ecNumber>
    </recommendedName>
</protein>
<gene>
    <name evidence="6" type="ORF">C3L33_05641</name>
</gene>
<evidence type="ECO:0000256" key="3">
    <source>
        <dbReference type="ARBA" id="ARBA00022598"/>
    </source>
</evidence>
<evidence type="ECO:0000313" key="6">
    <source>
        <dbReference type="EMBL" id="KAE9462434.1"/>
    </source>
</evidence>
<evidence type="ECO:0000313" key="7">
    <source>
        <dbReference type="Proteomes" id="UP000428333"/>
    </source>
</evidence>
<dbReference type="OrthoDB" id="10253869at2759"/>
<accession>A0A6A4M218</accession>
<dbReference type="GO" id="GO:0016207">
    <property type="term" value="F:4-coumarate-CoA ligase activity"/>
    <property type="evidence" value="ECO:0007669"/>
    <property type="project" value="UniProtKB-EC"/>
</dbReference>
<sequence length="96" mass="10879">MLIAHPNISDAAVVPMKDEGAGEVPVAFVVRANGSKINEDEIKQYISKQVVFYKRINRVSSLIQSLKLHRAKYSEKTLERSSQLVFPINPYICYIL</sequence>